<dbReference type="PANTHER" id="PTHR45138">
    <property type="entry name" value="REGULATORY COMPONENTS OF SENSORY TRANSDUCTION SYSTEM"/>
    <property type="match status" value="1"/>
</dbReference>
<gene>
    <name evidence="6" type="ORF">SAMN05660284_01274</name>
</gene>
<evidence type="ECO:0000313" key="7">
    <source>
        <dbReference type="Proteomes" id="UP000242869"/>
    </source>
</evidence>
<dbReference type="Gene3D" id="3.40.50.2300">
    <property type="match status" value="1"/>
</dbReference>
<evidence type="ECO:0000313" key="6">
    <source>
        <dbReference type="EMBL" id="SFN34634.1"/>
    </source>
</evidence>
<dbReference type="CDD" id="cd01949">
    <property type="entry name" value="GGDEF"/>
    <property type="match status" value="1"/>
</dbReference>
<dbReference type="SMART" id="SM00267">
    <property type="entry name" value="GGDEF"/>
    <property type="match status" value="1"/>
</dbReference>
<dbReference type="Proteomes" id="UP000242869">
    <property type="component" value="Unassembled WGS sequence"/>
</dbReference>
<dbReference type="SMART" id="SM00448">
    <property type="entry name" value="REC"/>
    <property type="match status" value="1"/>
</dbReference>
<accession>A0A1I4Y9A3</accession>
<dbReference type="GO" id="GO:0043709">
    <property type="term" value="P:cell adhesion involved in single-species biofilm formation"/>
    <property type="evidence" value="ECO:0007669"/>
    <property type="project" value="TreeGrafter"/>
</dbReference>
<evidence type="ECO:0000259" key="5">
    <source>
        <dbReference type="PROSITE" id="PS50887"/>
    </source>
</evidence>
<comment type="catalytic activity">
    <reaction evidence="2">
        <text>2 GTP = 3',3'-c-di-GMP + 2 diphosphate</text>
        <dbReference type="Rhea" id="RHEA:24898"/>
        <dbReference type="ChEBI" id="CHEBI:33019"/>
        <dbReference type="ChEBI" id="CHEBI:37565"/>
        <dbReference type="ChEBI" id="CHEBI:58805"/>
        <dbReference type="EC" id="2.7.7.65"/>
    </reaction>
</comment>
<name>A0A1I4Y9A3_9NEIS</name>
<evidence type="ECO:0000256" key="1">
    <source>
        <dbReference type="ARBA" id="ARBA00012528"/>
    </source>
</evidence>
<dbReference type="EMBL" id="FOVE01000007">
    <property type="protein sequence ID" value="SFN34634.1"/>
    <property type="molecule type" value="Genomic_DNA"/>
</dbReference>
<dbReference type="GO" id="GO:0005886">
    <property type="term" value="C:plasma membrane"/>
    <property type="evidence" value="ECO:0007669"/>
    <property type="project" value="TreeGrafter"/>
</dbReference>
<dbReference type="RefSeq" id="WP_091192936.1">
    <property type="nucleotide sequence ID" value="NZ_FOVE01000007.1"/>
</dbReference>
<dbReference type="PANTHER" id="PTHR45138:SF9">
    <property type="entry name" value="DIGUANYLATE CYCLASE DGCM-RELATED"/>
    <property type="match status" value="1"/>
</dbReference>
<dbReference type="SUPFAM" id="SSF52172">
    <property type="entry name" value="CheY-like"/>
    <property type="match status" value="1"/>
</dbReference>
<protein>
    <recommendedName>
        <fullName evidence="1">diguanylate cyclase</fullName>
        <ecNumber evidence="1">2.7.7.65</ecNumber>
    </recommendedName>
</protein>
<dbReference type="InterPro" id="IPR043128">
    <property type="entry name" value="Rev_trsase/Diguanyl_cyclase"/>
</dbReference>
<dbReference type="GO" id="GO:0052621">
    <property type="term" value="F:diguanylate cyclase activity"/>
    <property type="evidence" value="ECO:0007669"/>
    <property type="project" value="UniProtKB-EC"/>
</dbReference>
<dbReference type="SUPFAM" id="SSF55073">
    <property type="entry name" value="Nucleotide cyclase"/>
    <property type="match status" value="1"/>
</dbReference>
<organism evidence="6 7">
    <name type="scientific">Formivibrio citricus</name>
    <dbReference type="NCBI Taxonomy" id="83765"/>
    <lineage>
        <taxon>Bacteria</taxon>
        <taxon>Pseudomonadati</taxon>
        <taxon>Pseudomonadota</taxon>
        <taxon>Betaproteobacteria</taxon>
        <taxon>Neisseriales</taxon>
        <taxon>Chitinibacteraceae</taxon>
        <taxon>Formivibrio</taxon>
    </lineage>
</organism>
<dbReference type="AlphaFoldDB" id="A0A1I4Y9A3"/>
<sequence>MTESTEKPIVLIVDDVAANIQILAEALKAECRIRIANNGEDALRVAMRPPFPDLILLDVMMPGMDGYEVCRRLKDTAATQDIPVIFVTARDDAEDEERGLQVGAVDYIAKPYRLPIVKARVRNHLQLKHKSDLLEKLAMIDGLTGIPNRRQFDQRMEAEWRRAVRDKHSLALVMGDVDHFKLYNDHYGHGAGDACLRAVARTMFNALSRPGDMVARYGGEEFVVLLPDTNLDGAHKVAERMRLAIQGLDIPHLHAGMMVVTMSLGYAACQPGEDAVQSPSQLLDCVDDGLYKAKRSGRNQVATIMEDQS</sequence>
<feature type="domain" description="Response regulatory" evidence="4">
    <location>
        <begin position="9"/>
        <end position="125"/>
    </location>
</feature>
<dbReference type="CDD" id="cd19920">
    <property type="entry name" value="REC_PA4781-like"/>
    <property type="match status" value="1"/>
</dbReference>
<keyword evidence="7" id="KW-1185">Reference proteome</keyword>
<dbReference type="InterPro" id="IPR011006">
    <property type="entry name" value="CheY-like_superfamily"/>
</dbReference>
<evidence type="ECO:0000256" key="2">
    <source>
        <dbReference type="ARBA" id="ARBA00034247"/>
    </source>
</evidence>
<keyword evidence="3" id="KW-0597">Phosphoprotein</keyword>
<dbReference type="EC" id="2.7.7.65" evidence="1"/>
<dbReference type="GO" id="GO:0000160">
    <property type="term" value="P:phosphorelay signal transduction system"/>
    <property type="evidence" value="ECO:0007669"/>
    <property type="project" value="InterPro"/>
</dbReference>
<dbReference type="InterPro" id="IPR000160">
    <property type="entry name" value="GGDEF_dom"/>
</dbReference>
<dbReference type="InterPro" id="IPR050469">
    <property type="entry name" value="Diguanylate_Cyclase"/>
</dbReference>
<evidence type="ECO:0000256" key="3">
    <source>
        <dbReference type="PROSITE-ProRule" id="PRU00169"/>
    </source>
</evidence>
<dbReference type="Pfam" id="PF00072">
    <property type="entry name" value="Response_reg"/>
    <property type="match status" value="1"/>
</dbReference>
<dbReference type="GO" id="GO:1902201">
    <property type="term" value="P:negative regulation of bacterial-type flagellum-dependent cell motility"/>
    <property type="evidence" value="ECO:0007669"/>
    <property type="project" value="TreeGrafter"/>
</dbReference>
<dbReference type="FunFam" id="3.30.70.270:FF:000001">
    <property type="entry name" value="Diguanylate cyclase domain protein"/>
    <property type="match status" value="1"/>
</dbReference>
<dbReference type="PROSITE" id="PS50887">
    <property type="entry name" value="GGDEF"/>
    <property type="match status" value="1"/>
</dbReference>
<dbReference type="Gene3D" id="3.30.70.270">
    <property type="match status" value="1"/>
</dbReference>
<feature type="modified residue" description="4-aspartylphosphate" evidence="3">
    <location>
        <position position="58"/>
    </location>
</feature>
<dbReference type="STRING" id="83765.SAMN05660284_01274"/>
<reference evidence="7" key="1">
    <citation type="submission" date="2016-10" db="EMBL/GenBank/DDBJ databases">
        <authorList>
            <person name="Varghese N."/>
            <person name="Submissions S."/>
        </authorList>
    </citation>
    <scope>NUCLEOTIDE SEQUENCE [LARGE SCALE GENOMIC DNA]</scope>
    <source>
        <strain evidence="7">DSM 6150</strain>
    </source>
</reference>
<dbReference type="NCBIfam" id="TIGR00254">
    <property type="entry name" value="GGDEF"/>
    <property type="match status" value="1"/>
</dbReference>
<dbReference type="PROSITE" id="PS50110">
    <property type="entry name" value="RESPONSE_REGULATORY"/>
    <property type="match status" value="1"/>
</dbReference>
<dbReference type="InterPro" id="IPR029787">
    <property type="entry name" value="Nucleotide_cyclase"/>
</dbReference>
<dbReference type="InterPro" id="IPR001789">
    <property type="entry name" value="Sig_transdc_resp-reg_receiver"/>
</dbReference>
<dbReference type="Pfam" id="PF00990">
    <property type="entry name" value="GGDEF"/>
    <property type="match status" value="1"/>
</dbReference>
<evidence type="ECO:0000259" key="4">
    <source>
        <dbReference type="PROSITE" id="PS50110"/>
    </source>
</evidence>
<dbReference type="OrthoDB" id="9813903at2"/>
<feature type="domain" description="GGDEF" evidence="5">
    <location>
        <begin position="168"/>
        <end position="306"/>
    </location>
</feature>
<proteinExistence type="predicted"/>